<dbReference type="PANTHER" id="PTHR42912:SF93">
    <property type="entry name" value="N6-ADENOSINE-METHYLTRANSFERASE TMT1A"/>
    <property type="match status" value="1"/>
</dbReference>
<dbReference type="PANTHER" id="PTHR42912">
    <property type="entry name" value="METHYLTRANSFERASE"/>
    <property type="match status" value="1"/>
</dbReference>
<keyword evidence="4" id="KW-0808">Transferase</keyword>
<dbReference type="Gene3D" id="1.10.10.10">
    <property type="entry name" value="Winged helix-like DNA-binding domain superfamily/Winged helix DNA-binding domain"/>
    <property type="match status" value="1"/>
</dbReference>
<keyword evidence="5" id="KW-1185">Reference proteome</keyword>
<dbReference type="EMBL" id="CM000913">
    <property type="protein sequence ID" value="EFG08201.1"/>
    <property type="molecule type" value="Genomic_DNA"/>
</dbReference>
<keyword evidence="4" id="KW-0489">Methyltransferase</keyword>
<gene>
    <name evidence="4" type="ORF">SCLAV_3130</name>
</gene>
<dbReference type="Pfam" id="PF08241">
    <property type="entry name" value="Methyltransf_11"/>
    <property type="match status" value="1"/>
</dbReference>
<sequence length="367" mass="39370">MRTQDAQTLVLCTLADGPLHGYAINTAIERLSGSRLGPGSLYGALNRLEAKGLVEPLEGQGRARPVRITAQGRAVLEREARSMARVSDRVFESVPPDEIHYLDRVAAGRAGRSYKKVMLDALAARPGHTALDLGCGPGTDLGALAEAVAPDSGSGSADGRREDKGTGPCPGRVIGVDISEEMAAQARERTAGLRPVRIRVADMHRLPFADRSADRARTDRALQHVDDPVRVLAEIRRVLRPGGRLVLGEPDWDSLTVDHPDRETSRAYTRFVADRVIRNGTLGRELPRLALAAGFTVPAVLPVVSVFRDVRSADAILGLKRTTERAVAAGYLTDTAARDWLDHLATGPFLAAVTLYVVVAAVPLEIG</sequence>
<dbReference type="InterPro" id="IPR005149">
    <property type="entry name" value="Tscrpt_reg_PadR_N"/>
</dbReference>
<dbReference type="Gene3D" id="3.40.50.150">
    <property type="entry name" value="Vaccinia Virus protein VP39"/>
    <property type="match status" value="1"/>
</dbReference>
<dbReference type="SUPFAM" id="SSF46785">
    <property type="entry name" value="Winged helix' DNA-binding domain"/>
    <property type="match status" value="1"/>
</dbReference>
<feature type="domain" description="Transcription regulator PadR N-terminal" evidence="2">
    <location>
        <begin position="10"/>
        <end position="77"/>
    </location>
</feature>
<dbReference type="InterPro" id="IPR013216">
    <property type="entry name" value="Methyltransf_11"/>
</dbReference>
<feature type="region of interest" description="Disordered" evidence="1">
    <location>
        <begin position="148"/>
        <end position="169"/>
    </location>
</feature>
<dbReference type="Proteomes" id="UP000002357">
    <property type="component" value="Chromosome"/>
</dbReference>
<protein>
    <submittedName>
        <fullName evidence="4">Methyltransferase type 11</fullName>
    </submittedName>
</protein>
<dbReference type="InterPro" id="IPR029063">
    <property type="entry name" value="SAM-dependent_MTases_sf"/>
</dbReference>
<evidence type="ECO:0000259" key="3">
    <source>
        <dbReference type="Pfam" id="PF08241"/>
    </source>
</evidence>
<dbReference type="STRING" id="1901.BB341_12935"/>
<evidence type="ECO:0000313" key="4">
    <source>
        <dbReference type="EMBL" id="EFG08201.1"/>
    </source>
</evidence>
<reference evidence="4 5" key="1">
    <citation type="journal article" date="2010" name="Genome Biol. Evol.">
        <title>The sequence of a 1.8-mb bacterial linear plasmid reveals a rich evolutionary reservoir of secondary metabolic pathways.</title>
        <authorList>
            <person name="Medema M.H."/>
            <person name="Trefzer A."/>
            <person name="Kovalchuk A."/>
            <person name="van den Berg M."/>
            <person name="Mueller U."/>
            <person name="Heijne W."/>
            <person name="Wu L."/>
            <person name="Alam M.T."/>
            <person name="Ronning C.M."/>
            <person name="Nierman W.C."/>
            <person name="Bovenberg R.A.L."/>
            <person name="Breitling R."/>
            <person name="Takano E."/>
        </authorList>
    </citation>
    <scope>NUCLEOTIDE SEQUENCE [LARGE SCALE GENOMIC DNA]</scope>
    <source>
        <strain evidence="5">ATCC 27064 / DSM 738 / JCM 4710 / NBRC 13307 / NCIMB 12785 / NRRL 3585 / VKM Ac-602</strain>
    </source>
</reference>
<dbReference type="SUPFAM" id="SSF53335">
    <property type="entry name" value="S-adenosyl-L-methionine-dependent methyltransferases"/>
    <property type="match status" value="1"/>
</dbReference>
<proteinExistence type="predicted"/>
<dbReference type="Pfam" id="PF03551">
    <property type="entry name" value="PadR"/>
    <property type="match status" value="1"/>
</dbReference>
<dbReference type="InterPro" id="IPR050508">
    <property type="entry name" value="Methyltransf_Superfamily"/>
</dbReference>
<dbReference type="eggNOG" id="COG2226">
    <property type="taxonomic scope" value="Bacteria"/>
</dbReference>
<evidence type="ECO:0000313" key="5">
    <source>
        <dbReference type="Proteomes" id="UP000002357"/>
    </source>
</evidence>
<accession>B5GT24</accession>
<evidence type="ECO:0000256" key="1">
    <source>
        <dbReference type="SAM" id="MobiDB-lite"/>
    </source>
</evidence>
<dbReference type="OrthoDB" id="3636702at2"/>
<organism evidence="4 5">
    <name type="scientific">Streptomyces clavuligerus</name>
    <dbReference type="NCBI Taxonomy" id="1901"/>
    <lineage>
        <taxon>Bacteria</taxon>
        <taxon>Bacillati</taxon>
        <taxon>Actinomycetota</taxon>
        <taxon>Actinomycetes</taxon>
        <taxon>Kitasatosporales</taxon>
        <taxon>Streptomycetaceae</taxon>
        <taxon>Streptomyces</taxon>
    </lineage>
</organism>
<dbReference type="InterPro" id="IPR036388">
    <property type="entry name" value="WH-like_DNA-bd_sf"/>
</dbReference>
<dbReference type="GO" id="GO:0032259">
    <property type="term" value="P:methylation"/>
    <property type="evidence" value="ECO:0007669"/>
    <property type="project" value="UniProtKB-KW"/>
</dbReference>
<name>B5GT24_STRCL</name>
<feature type="domain" description="Methyltransferase type 11" evidence="3">
    <location>
        <begin position="152"/>
        <end position="247"/>
    </location>
</feature>
<dbReference type="RefSeq" id="WP_003954959.1">
    <property type="nucleotide sequence ID" value="NZ_CM000913.1"/>
</dbReference>
<dbReference type="CDD" id="cd02440">
    <property type="entry name" value="AdoMet_MTases"/>
    <property type="match status" value="1"/>
</dbReference>
<dbReference type="GO" id="GO:0008757">
    <property type="term" value="F:S-adenosylmethionine-dependent methyltransferase activity"/>
    <property type="evidence" value="ECO:0007669"/>
    <property type="project" value="InterPro"/>
</dbReference>
<dbReference type="AlphaFoldDB" id="B5GT24"/>
<dbReference type="KEGG" id="sclf:BB341_12935"/>
<dbReference type="InterPro" id="IPR036390">
    <property type="entry name" value="WH_DNA-bd_sf"/>
</dbReference>
<dbReference type="GeneID" id="93730336"/>
<dbReference type="eggNOG" id="COG1695">
    <property type="taxonomic scope" value="Bacteria"/>
</dbReference>
<evidence type="ECO:0000259" key="2">
    <source>
        <dbReference type="Pfam" id="PF03551"/>
    </source>
</evidence>